<evidence type="ECO:0000313" key="2">
    <source>
        <dbReference type="EMBL" id="CAI2362487.1"/>
    </source>
</evidence>
<organism evidence="2 3">
    <name type="scientific">Euplotes crassus</name>
    <dbReference type="NCBI Taxonomy" id="5936"/>
    <lineage>
        <taxon>Eukaryota</taxon>
        <taxon>Sar</taxon>
        <taxon>Alveolata</taxon>
        <taxon>Ciliophora</taxon>
        <taxon>Intramacronucleata</taxon>
        <taxon>Spirotrichea</taxon>
        <taxon>Hypotrichia</taxon>
        <taxon>Euplotida</taxon>
        <taxon>Euplotidae</taxon>
        <taxon>Moneuplotes</taxon>
    </lineage>
</organism>
<keyword evidence="3" id="KW-1185">Reference proteome</keyword>
<dbReference type="AlphaFoldDB" id="A0AAD1U534"/>
<reference evidence="2" key="1">
    <citation type="submission" date="2023-07" db="EMBL/GenBank/DDBJ databases">
        <authorList>
            <consortium name="AG Swart"/>
            <person name="Singh M."/>
            <person name="Singh A."/>
            <person name="Seah K."/>
            <person name="Emmerich C."/>
        </authorList>
    </citation>
    <scope>NUCLEOTIDE SEQUENCE</scope>
    <source>
        <strain evidence="2">DP1</strain>
    </source>
</reference>
<evidence type="ECO:0000256" key="1">
    <source>
        <dbReference type="SAM" id="MobiDB-lite"/>
    </source>
</evidence>
<feature type="compositionally biased region" description="Basic residues" evidence="1">
    <location>
        <begin position="304"/>
        <end position="331"/>
    </location>
</feature>
<accession>A0AAD1U534</accession>
<protein>
    <submittedName>
        <fullName evidence="2">Uncharacterized protein</fullName>
    </submittedName>
</protein>
<name>A0AAD1U534_EUPCR</name>
<gene>
    <name evidence="2" type="ORF">ECRASSUSDP1_LOCUS3811</name>
</gene>
<proteinExistence type="predicted"/>
<feature type="region of interest" description="Disordered" evidence="1">
    <location>
        <begin position="190"/>
        <end position="209"/>
    </location>
</feature>
<comment type="caution">
    <text evidence="2">The sequence shown here is derived from an EMBL/GenBank/DDBJ whole genome shotgun (WGS) entry which is preliminary data.</text>
</comment>
<evidence type="ECO:0000313" key="3">
    <source>
        <dbReference type="Proteomes" id="UP001295684"/>
    </source>
</evidence>
<dbReference type="Proteomes" id="UP001295684">
    <property type="component" value="Unassembled WGS sequence"/>
</dbReference>
<sequence>MNSKKLQLKFYINSNHKSDWKQPNLSRKSSFIHTMETSHDEENEEHPQPLKMVSSKGRLVRRKKKTNNTTWLKDPSIEYLSKSSLSITSENTNNTVEVRNTLKEITDPIIVIENCGEQLYSQKLSTENQSVKESNHKKSATVDFSVISKEMLCGKSSKRPSRKGKHVRKNTEFHDPNKLFKHHDMDVEIIPKTQKESKSKKKSKKNTRFQRYSNHFEMTHKSIIKHSKNKASKDSKESNAVFDKEFEKMYLSRSKSKDNHEIASKNAAPNGILLSTSNCQSRDQHRIYPDIIFKKTDKSSATGKGKKPIHRMKTKKIKKSAKDSKTKRRQDRLRPLCNTSEKKKASSITTTPRRISTRADTNAHLIHKSLLENIKPKQTHVKRNSEAKIEKFWNYTKFLSTKDNWSSFEQVRARNTQDGKISKRKQSFNNFIFGCNPKDFDRTHDTGTQTMSELDRFIQKYGKQGINQLQKTRIACSCDPKKCQCNPMFQDLLLSILRTY</sequence>
<dbReference type="EMBL" id="CAMPGE010003645">
    <property type="protein sequence ID" value="CAI2362487.1"/>
    <property type="molecule type" value="Genomic_DNA"/>
</dbReference>
<feature type="compositionally biased region" description="Basic residues" evidence="1">
    <location>
        <begin position="198"/>
        <end position="208"/>
    </location>
</feature>
<feature type="region of interest" description="Disordered" evidence="1">
    <location>
        <begin position="298"/>
        <end position="354"/>
    </location>
</feature>